<dbReference type="OrthoDB" id="6506763at2"/>
<dbReference type="SUPFAM" id="SSF46689">
    <property type="entry name" value="Homeodomain-like"/>
    <property type="match status" value="1"/>
</dbReference>
<keyword evidence="6" id="KW-1185">Reference proteome</keyword>
<comment type="caution">
    <text evidence="5">The sequence shown here is derived from an EMBL/GenBank/DDBJ whole genome shotgun (WGS) entry which is preliminary data.</text>
</comment>
<dbReference type="InterPro" id="IPR018060">
    <property type="entry name" value="HTH_AraC"/>
</dbReference>
<proteinExistence type="predicted"/>
<keyword evidence="3" id="KW-0804">Transcription</keyword>
<evidence type="ECO:0000313" key="6">
    <source>
        <dbReference type="Proteomes" id="UP000431684"/>
    </source>
</evidence>
<evidence type="ECO:0000313" key="5">
    <source>
        <dbReference type="EMBL" id="MUI15513.1"/>
    </source>
</evidence>
<dbReference type="Pfam" id="PF12625">
    <property type="entry name" value="Arabinose_bd"/>
    <property type="match status" value="1"/>
</dbReference>
<protein>
    <submittedName>
        <fullName evidence="5">Helix-turn-helix domain-containing protein</fullName>
    </submittedName>
</protein>
<dbReference type="GO" id="GO:0000976">
    <property type="term" value="F:transcription cis-regulatory region binding"/>
    <property type="evidence" value="ECO:0007669"/>
    <property type="project" value="TreeGrafter"/>
</dbReference>
<dbReference type="InterPro" id="IPR009057">
    <property type="entry name" value="Homeodomain-like_sf"/>
</dbReference>
<accession>A0A6I3XM48</accession>
<gene>
    <name evidence="5" type="ORF">GJV26_24100</name>
</gene>
<name>A0A6I3XM48_9BURK</name>
<keyword evidence="2" id="KW-0238">DNA-binding</keyword>
<evidence type="ECO:0000256" key="3">
    <source>
        <dbReference type="ARBA" id="ARBA00023163"/>
    </source>
</evidence>
<dbReference type="EMBL" id="WNWM01000002">
    <property type="protein sequence ID" value="MUI15513.1"/>
    <property type="molecule type" value="Genomic_DNA"/>
</dbReference>
<organism evidence="5 6">
    <name type="scientific">Pseudoduganella dura</name>
    <dbReference type="NCBI Taxonomy" id="321982"/>
    <lineage>
        <taxon>Bacteria</taxon>
        <taxon>Pseudomonadati</taxon>
        <taxon>Pseudomonadota</taxon>
        <taxon>Betaproteobacteria</taxon>
        <taxon>Burkholderiales</taxon>
        <taxon>Oxalobacteraceae</taxon>
        <taxon>Telluria group</taxon>
        <taxon>Pseudoduganella</taxon>
    </lineage>
</organism>
<sequence>MTITKMPADRCKLPAAFWQSIERLGLQPPAVLRQASLPATLHLDEAAFISTPQLFAVWQAIESLSGDPGFGIRMVCDTSSARHMMAFVSALYAADFRDGLERIVRYKRLCSPDRLLMDEKNGEIAVTSEWPGGTGPEPYISVEASFALLIELGRRGTGQRISPLRMTLRRRAPGTGPHAAFFGCPVRFGADEDRMVLDASSLALPFLDHNPEMLRMVGPALAAALHEFEAQANFVDQVKAALRRAFAAGRSDIAIVARELGLSERTMQRRITAEGKTFRMLLNETRRELGRQLLSDGSVEVGEVAFLLGYQDANSFYRAFREWEHVSPSQWRLLNAPRSDAMPGKPEHAVH</sequence>
<dbReference type="AlphaFoldDB" id="A0A6I3XM48"/>
<dbReference type="PROSITE" id="PS01124">
    <property type="entry name" value="HTH_ARAC_FAMILY_2"/>
    <property type="match status" value="1"/>
</dbReference>
<reference evidence="5 6" key="1">
    <citation type="submission" date="2019-11" db="EMBL/GenBank/DDBJ databases">
        <title>Draft Genome Sequences of Six Type Strains of the Genus Massilia.</title>
        <authorList>
            <person name="Miess H."/>
            <person name="Frediansyah A."/>
            <person name="Goeker M."/>
            <person name="Gross H."/>
        </authorList>
    </citation>
    <scope>NUCLEOTIDE SEQUENCE [LARGE SCALE GENOMIC DNA]</scope>
    <source>
        <strain evidence="5 6">DSM 17513</strain>
    </source>
</reference>
<dbReference type="InterPro" id="IPR032687">
    <property type="entry name" value="AraC-type_N"/>
</dbReference>
<evidence type="ECO:0000256" key="1">
    <source>
        <dbReference type="ARBA" id="ARBA00023015"/>
    </source>
</evidence>
<feature type="domain" description="HTH araC/xylS-type" evidence="4">
    <location>
        <begin position="236"/>
        <end position="334"/>
    </location>
</feature>
<evidence type="ECO:0000259" key="4">
    <source>
        <dbReference type="PROSITE" id="PS01124"/>
    </source>
</evidence>
<keyword evidence="1" id="KW-0805">Transcription regulation</keyword>
<dbReference type="Proteomes" id="UP000431684">
    <property type="component" value="Unassembled WGS sequence"/>
</dbReference>
<dbReference type="PANTHER" id="PTHR47894:SF1">
    <property type="entry name" value="HTH-TYPE TRANSCRIPTIONAL REGULATOR VQSM"/>
    <property type="match status" value="1"/>
</dbReference>
<dbReference type="Gene3D" id="1.10.10.60">
    <property type="entry name" value="Homeodomain-like"/>
    <property type="match status" value="1"/>
</dbReference>
<dbReference type="Pfam" id="PF12833">
    <property type="entry name" value="HTH_18"/>
    <property type="match status" value="1"/>
</dbReference>
<dbReference type="GO" id="GO:0005829">
    <property type="term" value="C:cytosol"/>
    <property type="evidence" value="ECO:0007669"/>
    <property type="project" value="TreeGrafter"/>
</dbReference>
<dbReference type="PANTHER" id="PTHR47894">
    <property type="entry name" value="HTH-TYPE TRANSCRIPTIONAL REGULATOR GADX"/>
    <property type="match status" value="1"/>
</dbReference>
<dbReference type="SMART" id="SM00342">
    <property type="entry name" value="HTH_ARAC"/>
    <property type="match status" value="1"/>
</dbReference>
<evidence type="ECO:0000256" key="2">
    <source>
        <dbReference type="ARBA" id="ARBA00023125"/>
    </source>
</evidence>
<dbReference type="GO" id="GO:0003700">
    <property type="term" value="F:DNA-binding transcription factor activity"/>
    <property type="evidence" value="ECO:0007669"/>
    <property type="project" value="InterPro"/>
</dbReference>